<evidence type="ECO:0000313" key="9">
    <source>
        <dbReference type="Proteomes" id="UP000679575"/>
    </source>
</evidence>
<dbReference type="Proteomes" id="UP000679575">
    <property type="component" value="Chromosome"/>
</dbReference>
<keyword evidence="4" id="KW-0449">Lipoprotein</keyword>
<evidence type="ECO:0000256" key="1">
    <source>
        <dbReference type="ARBA" id="ARBA00022729"/>
    </source>
</evidence>
<dbReference type="Gene3D" id="2.40.128.200">
    <property type="match status" value="1"/>
</dbReference>
<dbReference type="EMBL" id="CP073587">
    <property type="protein sequence ID" value="QUN05523.1"/>
    <property type="molecule type" value="Genomic_DNA"/>
</dbReference>
<dbReference type="Pfam" id="PF09864">
    <property type="entry name" value="MliC"/>
    <property type="match status" value="1"/>
</dbReference>
<reference evidence="8 9" key="1">
    <citation type="submission" date="2021-04" db="EMBL/GenBank/DDBJ databases">
        <title>Novel species identification of genus Shewanella.</title>
        <authorList>
            <person name="Liu G."/>
        </authorList>
    </citation>
    <scope>NUCLEOTIDE SEQUENCE [LARGE SCALE GENOMIC DNA]</scope>
    <source>
        <strain evidence="8 9">FJAT-54481</strain>
    </source>
</reference>
<sequence>MMKGLSKIILSAVALWLFAPAVMAANTDQPSFDCHLSQTDSSEVKQWVCGDGELSQLDRKLDYIYQQAQKKTALEDLPLLDHNQHQWAAERNACMTQKNAHACAMSSYQHRIAELQSRYLLVPSQGPFTFVCDNVPATWLVAQFFDSDPNVARAKVGNEEVMLTQVPSASGAKYQDDKHQLWNHGGELMLRWGKDAAEIHCHKKADGTGY</sequence>
<dbReference type="InterPro" id="IPR009739">
    <property type="entry name" value="LprI-like_N"/>
</dbReference>
<dbReference type="PANTHER" id="PTHR37549:SF1">
    <property type="entry name" value="LIPOPROTEIN LPRI"/>
    <property type="match status" value="1"/>
</dbReference>
<dbReference type="InterPro" id="IPR036328">
    <property type="entry name" value="MliC_sf"/>
</dbReference>
<feature type="domain" description="C-type lysozyme inhibitor" evidence="7">
    <location>
        <begin position="130"/>
        <end position="197"/>
    </location>
</feature>
<dbReference type="PANTHER" id="PTHR37549">
    <property type="entry name" value="LIPOPROTEIN LPRI"/>
    <property type="match status" value="1"/>
</dbReference>
<dbReference type="InterPro" id="IPR052755">
    <property type="entry name" value="Lysozyme_Inhibitor_LprI"/>
</dbReference>
<dbReference type="RefSeq" id="WP_212594554.1">
    <property type="nucleotide sequence ID" value="NZ_CP073587.1"/>
</dbReference>
<evidence type="ECO:0000256" key="4">
    <source>
        <dbReference type="ARBA" id="ARBA00023288"/>
    </source>
</evidence>
<evidence type="ECO:0000313" key="8">
    <source>
        <dbReference type="EMBL" id="QUN05523.1"/>
    </source>
</evidence>
<name>A0ABX7YRW2_9GAMM</name>
<feature type="signal peptide" evidence="5">
    <location>
        <begin position="1"/>
        <end position="24"/>
    </location>
</feature>
<evidence type="ECO:0000256" key="2">
    <source>
        <dbReference type="ARBA" id="ARBA00023136"/>
    </source>
</evidence>
<feature type="domain" description="Lysozyme inhibitor LprI-like N-terminal" evidence="6">
    <location>
        <begin position="40"/>
        <end position="115"/>
    </location>
</feature>
<evidence type="ECO:0000259" key="7">
    <source>
        <dbReference type="Pfam" id="PF09864"/>
    </source>
</evidence>
<evidence type="ECO:0000256" key="3">
    <source>
        <dbReference type="ARBA" id="ARBA00023139"/>
    </source>
</evidence>
<organism evidence="8 9">
    <name type="scientific">Shewanella yunxiaonensis</name>
    <dbReference type="NCBI Taxonomy" id="2829809"/>
    <lineage>
        <taxon>Bacteria</taxon>
        <taxon>Pseudomonadati</taxon>
        <taxon>Pseudomonadota</taxon>
        <taxon>Gammaproteobacteria</taxon>
        <taxon>Alteromonadales</taxon>
        <taxon>Shewanellaceae</taxon>
        <taxon>Shewanella</taxon>
    </lineage>
</organism>
<keyword evidence="2" id="KW-0472">Membrane</keyword>
<keyword evidence="9" id="KW-1185">Reference proteome</keyword>
<evidence type="ECO:0000256" key="5">
    <source>
        <dbReference type="SAM" id="SignalP"/>
    </source>
</evidence>
<feature type="chain" id="PRO_5046327150" evidence="5">
    <location>
        <begin position="25"/>
        <end position="210"/>
    </location>
</feature>
<keyword evidence="3" id="KW-0564">Palmitate</keyword>
<keyword evidence="1 5" id="KW-0732">Signal</keyword>
<dbReference type="Pfam" id="PF07007">
    <property type="entry name" value="LprI"/>
    <property type="match status" value="1"/>
</dbReference>
<gene>
    <name evidence="8" type="ORF">KDN34_15235</name>
</gene>
<dbReference type="InterPro" id="IPR018660">
    <property type="entry name" value="MliC"/>
</dbReference>
<evidence type="ECO:0000259" key="6">
    <source>
        <dbReference type="Pfam" id="PF07007"/>
    </source>
</evidence>
<accession>A0ABX7YRW2</accession>
<dbReference type="SUPFAM" id="SSF141488">
    <property type="entry name" value="YdhA-like"/>
    <property type="match status" value="1"/>
</dbReference>
<protein>
    <submittedName>
        <fullName evidence="8">MliC family protein</fullName>
    </submittedName>
</protein>
<proteinExistence type="predicted"/>